<protein>
    <submittedName>
        <fullName evidence="2">Uncharacterized protein</fullName>
    </submittedName>
</protein>
<sequence>MAYDTFTRANGPLGSSEATGPDAQATTAQAWANRIGTTLVAANTASASALVGGEALAAVDTGTADVLCDAELTRAAGNVGIVVRYQDATNYVIGYHTGVNARLDKIVAGVTTNVISVAAVYGAGRVLRVVCEGTTFL</sequence>
<organism evidence="2">
    <name type="scientific">marine sediment metagenome</name>
    <dbReference type="NCBI Taxonomy" id="412755"/>
    <lineage>
        <taxon>unclassified sequences</taxon>
        <taxon>metagenomes</taxon>
        <taxon>ecological metagenomes</taxon>
    </lineage>
</organism>
<gene>
    <name evidence="2" type="ORF">S01H1_83150</name>
</gene>
<dbReference type="EMBL" id="BARS01056473">
    <property type="protein sequence ID" value="GAG43121.1"/>
    <property type="molecule type" value="Genomic_DNA"/>
</dbReference>
<comment type="caution">
    <text evidence="2">The sequence shown here is derived from an EMBL/GenBank/DDBJ whole genome shotgun (WGS) entry which is preliminary data.</text>
</comment>
<evidence type="ECO:0000256" key="1">
    <source>
        <dbReference type="SAM" id="MobiDB-lite"/>
    </source>
</evidence>
<proteinExistence type="predicted"/>
<feature type="non-terminal residue" evidence="2">
    <location>
        <position position="137"/>
    </location>
</feature>
<evidence type="ECO:0000313" key="2">
    <source>
        <dbReference type="EMBL" id="GAG43121.1"/>
    </source>
</evidence>
<dbReference type="AlphaFoldDB" id="X0Z3E9"/>
<accession>X0Z3E9</accession>
<name>X0Z3E9_9ZZZZ</name>
<feature type="region of interest" description="Disordered" evidence="1">
    <location>
        <begin position="1"/>
        <end position="22"/>
    </location>
</feature>
<reference evidence="2" key="1">
    <citation type="journal article" date="2014" name="Front. Microbiol.">
        <title>High frequency of phylogenetically diverse reductive dehalogenase-homologous genes in deep subseafloor sedimentary metagenomes.</title>
        <authorList>
            <person name="Kawai M."/>
            <person name="Futagami T."/>
            <person name="Toyoda A."/>
            <person name="Takaki Y."/>
            <person name="Nishi S."/>
            <person name="Hori S."/>
            <person name="Arai W."/>
            <person name="Tsubouchi T."/>
            <person name="Morono Y."/>
            <person name="Uchiyama I."/>
            <person name="Ito T."/>
            <person name="Fujiyama A."/>
            <person name="Inagaki F."/>
            <person name="Takami H."/>
        </authorList>
    </citation>
    <scope>NUCLEOTIDE SEQUENCE</scope>
    <source>
        <strain evidence="2">Expedition CK06-06</strain>
    </source>
</reference>